<sequence>MNYLTDRRLKQIRLERTFDAPQHAQLPLRAKATSFFRKPYIELSRVSGNMRSATPIAFLREPPNRSAPISHVGANPQKAGRRDYLRFRNISENRNNEPFLIRTHPKNAPGPQLSAMARRPTR</sequence>
<name>X8AQR8_MYCXE</name>
<evidence type="ECO:0000256" key="1">
    <source>
        <dbReference type="SAM" id="MobiDB-lite"/>
    </source>
</evidence>
<gene>
    <name evidence="2" type="ORF">I553_7898</name>
</gene>
<comment type="caution">
    <text evidence="2">The sequence shown here is derived from an EMBL/GenBank/DDBJ whole genome shotgun (WGS) entry which is preliminary data.</text>
</comment>
<feature type="region of interest" description="Disordered" evidence="1">
    <location>
        <begin position="95"/>
        <end position="122"/>
    </location>
</feature>
<organism evidence="2">
    <name type="scientific">Mycobacterium xenopi 4042</name>
    <dbReference type="NCBI Taxonomy" id="1299334"/>
    <lineage>
        <taxon>Bacteria</taxon>
        <taxon>Bacillati</taxon>
        <taxon>Actinomycetota</taxon>
        <taxon>Actinomycetes</taxon>
        <taxon>Mycobacteriales</taxon>
        <taxon>Mycobacteriaceae</taxon>
        <taxon>Mycobacterium</taxon>
    </lineage>
</organism>
<accession>X8AQR8</accession>
<dbReference type="AlphaFoldDB" id="X8AQR8"/>
<protein>
    <submittedName>
        <fullName evidence="2">Uncharacterized protein</fullName>
    </submittedName>
</protein>
<dbReference type="EMBL" id="JAOB01000047">
    <property type="protein sequence ID" value="EUA33486.1"/>
    <property type="molecule type" value="Genomic_DNA"/>
</dbReference>
<feature type="region of interest" description="Disordered" evidence="1">
    <location>
        <begin position="61"/>
        <end position="83"/>
    </location>
</feature>
<reference evidence="2" key="1">
    <citation type="submission" date="2014-01" db="EMBL/GenBank/DDBJ databases">
        <authorList>
            <person name="Brown-Elliot B."/>
            <person name="Wallace R."/>
            <person name="Lenaerts A."/>
            <person name="Ordway D."/>
            <person name="DeGroote M.A."/>
            <person name="Parker T."/>
            <person name="Sizemore C."/>
            <person name="Tallon L.J."/>
            <person name="Sadzewicz L.K."/>
            <person name="Sengamalay N."/>
            <person name="Fraser C.M."/>
            <person name="Hine E."/>
            <person name="Shefchek K.A."/>
            <person name="Das S.P."/>
            <person name="Tettelin H."/>
        </authorList>
    </citation>
    <scope>NUCLEOTIDE SEQUENCE [LARGE SCALE GENOMIC DNA]</scope>
    <source>
        <strain evidence="2">4042</strain>
    </source>
</reference>
<evidence type="ECO:0000313" key="2">
    <source>
        <dbReference type="EMBL" id="EUA33486.1"/>
    </source>
</evidence>
<proteinExistence type="predicted"/>